<name>A0A1Y3BSK8_EURMA</name>
<dbReference type="OrthoDB" id="6515486at2759"/>
<comment type="caution">
    <text evidence="2">The sequence shown here is derived from an EMBL/GenBank/DDBJ whole genome shotgun (WGS) entry which is preliminary data.</text>
</comment>
<sequence>MMDKNNRSTLGKKDGGGGVGLVPFQGIGTRLRRSRSKDHSTDQDNLSNDFEISNLKRLQYPHHQQQFMLGHNNGYDGLNIYSSSGGGGGTLERTTKRFYGTNNTSPIISMFDNQQHHPHNSSFIQQQQLLDQRLMMKNGSSSSALYEESRLLSHQYEEPQYLIDVNYRTRQQQQQQQQRDLYGKF</sequence>
<feature type="region of interest" description="Disordered" evidence="1">
    <location>
        <begin position="1"/>
        <end position="48"/>
    </location>
</feature>
<organism evidence="2 3">
    <name type="scientific">Euroglyphus maynei</name>
    <name type="common">Mayne's house dust mite</name>
    <dbReference type="NCBI Taxonomy" id="6958"/>
    <lineage>
        <taxon>Eukaryota</taxon>
        <taxon>Metazoa</taxon>
        <taxon>Ecdysozoa</taxon>
        <taxon>Arthropoda</taxon>
        <taxon>Chelicerata</taxon>
        <taxon>Arachnida</taxon>
        <taxon>Acari</taxon>
        <taxon>Acariformes</taxon>
        <taxon>Sarcoptiformes</taxon>
        <taxon>Astigmata</taxon>
        <taxon>Psoroptidia</taxon>
        <taxon>Analgoidea</taxon>
        <taxon>Pyroglyphidae</taxon>
        <taxon>Pyroglyphinae</taxon>
        <taxon>Euroglyphus</taxon>
    </lineage>
</organism>
<evidence type="ECO:0000313" key="3">
    <source>
        <dbReference type="Proteomes" id="UP000194236"/>
    </source>
</evidence>
<protein>
    <submittedName>
        <fullName evidence="2">Uncharacterized protein</fullName>
    </submittedName>
</protein>
<evidence type="ECO:0000256" key="1">
    <source>
        <dbReference type="SAM" id="MobiDB-lite"/>
    </source>
</evidence>
<accession>A0A1Y3BSK8</accession>
<dbReference type="EMBL" id="MUJZ01005636">
    <property type="protein sequence ID" value="OTF83014.1"/>
    <property type="molecule type" value="Genomic_DNA"/>
</dbReference>
<gene>
    <name evidence="2" type="ORF">BLA29_011501</name>
</gene>
<keyword evidence="3" id="KW-1185">Reference proteome</keyword>
<dbReference type="AlphaFoldDB" id="A0A1Y3BSK8"/>
<feature type="compositionally biased region" description="Basic and acidic residues" evidence="1">
    <location>
        <begin position="1"/>
        <end position="15"/>
    </location>
</feature>
<evidence type="ECO:0000313" key="2">
    <source>
        <dbReference type="EMBL" id="OTF83014.1"/>
    </source>
</evidence>
<proteinExistence type="predicted"/>
<reference evidence="2 3" key="1">
    <citation type="submission" date="2017-03" db="EMBL/GenBank/DDBJ databases">
        <title>Genome Survey of Euroglyphus maynei.</title>
        <authorList>
            <person name="Arlian L.G."/>
            <person name="Morgan M.S."/>
            <person name="Rider S.D."/>
        </authorList>
    </citation>
    <scope>NUCLEOTIDE SEQUENCE [LARGE SCALE GENOMIC DNA]</scope>
    <source>
        <strain evidence="2">Arlian Lab</strain>
        <tissue evidence="2">Whole body</tissue>
    </source>
</reference>
<dbReference type="Proteomes" id="UP000194236">
    <property type="component" value="Unassembled WGS sequence"/>
</dbReference>
<feature type="non-terminal residue" evidence="2">
    <location>
        <position position="185"/>
    </location>
</feature>